<feature type="transmembrane region" description="Helical" evidence="12">
    <location>
        <begin position="257"/>
        <end position="277"/>
    </location>
</feature>
<evidence type="ECO:0000256" key="3">
    <source>
        <dbReference type="ARBA" id="ARBA00022448"/>
    </source>
</evidence>
<protein>
    <recommendedName>
        <fullName evidence="12">Magnesium transport protein CorA</fullName>
    </recommendedName>
</protein>
<dbReference type="Pfam" id="PF01544">
    <property type="entry name" value="CorA"/>
    <property type="match status" value="1"/>
</dbReference>
<comment type="function">
    <text evidence="11">Mediates influx of magnesium ions. Alternates between open and closed states. Activated by low cytoplasmic Mg(2+) levels. Inactive when cytoplasmic Mg(2+) levels are high.</text>
</comment>
<keyword evidence="8 12" id="KW-0406">Ion transport</keyword>
<dbReference type="InterPro" id="IPR002523">
    <property type="entry name" value="MgTranspt_CorA/ZnTranspt_ZntB"/>
</dbReference>
<keyword evidence="9 12" id="KW-0472">Membrane</keyword>
<dbReference type="FunFam" id="1.20.58.340:FF:000004">
    <property type="entry name" value="Magnesium transport protein CorA"/>
    <property type="match status" value="1"/>
</dbReference>
<dbReference type="GO" id="GO:0015087">
    <property type="term" value="F:cobalt ion transmembrane transporter activity"/>
    <property type="evidence" value="ECO:0007669"/>
    <property type="project" value="UniProtKB-UniRule"/>
</dbReference>
<gene>
    <name evidence="12 13" type="primary">corA</name>
    <name evidence="13" type="ORF">M4L21_11355</name>
</gene>
<dbReference type="GO" id="GO:0005886">
    <property type="term" value="C:plasma membrane"/>
    <property type="evidence" value="ECO:0007669"/>
    <property type="project" value="UniProtKB-SubCell"/>
</dbReference>
<evidence type="ECO:0000256" key="7">
    <source>
        <dbReference type="ARBA" id="ARBA00022989"/>
    </source>
</evidence>
<dbReference type="EMBL" id="JAMBPX010000007">
    <property type="protein sequence ID" value="MDG0859925.1"/>
    <property type="molecule type" value="Genomic_DNA"/>
</dbReference>
<dbReference type="InterPro" id="IPR045863">
    <property type="entry name" value="CorA_TM1_TM2"/>
</dbReference>
<name>A0A9X4LAE1_9STAP</name>
<evidence type="ECO:0000256" key="6">
    <source>
        <dbReference type="ARBA" id="ARBA00022842"/>
    </source>
</evidence>
<keyword evidence="7 12" id="KW-1133">Transmembrane helix</keyword>
<dbReference type="InterPro" id="IPR045861">
    <property type="entry name" value="CorA_cytoplasmic_dom"/>
</dbReference>
<comment type="subcellular location">
    <subcellularLocation>
        <location evidence="1">Cell membrane</location>
        <topology evidence="1">Multi-pass membrane protein</topology>
    </subcellularLocation>
    <subcellularLocation>
        <location evidence="12">Membrane</location>
        <topology evidence="12">Multi-pass membrane protein</topology>
    </subcellularLocation>
</comment>
<evidence type="ECO:0000256" key="10">
    <source>
        <dbReference type="ARBA" id="ARBA00034269"/>
    </source>
</evidence>
<dbReference type="PANTHER" id="PTHR46494">
    <property type="entry name" value="CORA FAMILY METAL ION TRANSPORTER (EUROFUNG)"/>
    <property type="match status" value="1"/>
</dbReference>
<evidence type="ECO:0000256" key="2">
    <source>
        <dbReference type="ARBA" id="ARBA00009765"/>
    </source>
</evidence>
<evidence type="ECO:0000313" key="13">
    <source>
        <dbReference type="EMBL" id="MDG0859925.1"/>
    </source>
</evidence>
<feature type="transmembrane region" description="Helical" evidence="12">
    <location>
        <begin position="289"/>
        <end position="309"/>
    </location>
</feature>
<dbReference type="PANTHER" id="PTHR46494:SF1">
    <property type="entry name" value="CORA FAMILY METAL ION TRANSPORTER (EUROFUNG)"/>
    <property type="match status" value="1"/>
</dbReference>
<reference evidence="13" key="1">
    <citation type="submission" date="2022-05" db="EMBL/GenBank/DDBJ databases">
        <title>Comparative genomics of Staphylococcus equorum isolates.</title>
        <authorList>
            <person name="Luelf R.H."/>
        </authorList>
    </citation>
    <scope>NUCLEOTIDE SEQUENCE</scope>
    <source>
        <strain evidence="13">TMW 2.2343</strain>
    </source>
</reference>
<comment type="caution">
    <text evidence="13">The sequence shown here is derived from an EMBL/GenBank/DDBJ whole genome shotgun (WGS) entry which is preliminary data.</text>
</comment>
<evidence type="ECO:0000256" key="5">
    <source>
        <dbReference type="ARBA" id="ARBA00022692"/>
    </source>
</evidence>
<keyword evidence="6 12" id="KW-0460">Magnesium</keyword>
<keyword evidence="5 12" id="KW-0812">Transmembrane</keyword>
<dbReference type="SUPFAM" id="SSF143865">
    <property type="entry name" value="CorA soluble domain-like"/>
    <property type="match status" value="1"/>
</dbReference>
<evidence type="ECO:0000256" key="8">
    <source>
        <dbReference type="ARBA" id="ARBA00023065"/>
    </source>
</evidence>
<evidence type="ECO:0000256" key="1">
    <source>
        <dbReference type="ARBA" id="ARBA00004651"/>
    </source>
</evidence>
<keyword evidence="3 12" id="KW-0813">Transport</keyword>
<dbReference type="InterPro" id="IPR004488">
    <property type="entry name" value="Mg/Co-transport_prot_CorA"/>
</dbReference>
<evidence type="ECO:0000256" key="12">
    <source>
        <dbReference type="RuleBase" id="RU362010"/>
    </source>
</evidence>
<evidence type="ECO:0000256" key="9">
    <source>
        <dbReference type="ARBA" id="ARBA00023136"/>
    </source>
</evidence>
<dbReference type="SUPFAM" id="SSF144083">
    <property type="entry name" value="Magnesium transport protein CorA, transmembrane region"/>
    <property type="match status" value="1"/>
</dbReference>
<proteinExistence type="inferred from homology"/>
<organism evidence="13 14">
    <name type="scientific">Staphylococcus equorum</name>
    <dbReference type="NCBI Taxonomy" id="246432"/>
    <lineage>
        <taxon>Bacteria</taxon>
        <taxon>Bacillati</taxon>
        <taxon>Bacillota</taxon>
        <taxon>Bacilli</taxon>
        <taxon>Bacillales</taxon>
        <taxon>Staphylococcaceae</taxon>
        <taxon>Staphylococcus</taxon>
    </lineage>
</organism>
<dbReference type="Gene3D" id="1.20.58.340">
    <property type="entry name" value="Magnesium transport protein CorA, transmembrane region"/>
    <property type="match status" value="2"/>
</dbReference>
<dbReference type="NCBIfam" id="TIGR00383">
    <property type="entry name" value="corA"/>
    <property type="match status" value="1"/>
</dbReference>
<dbReference type="RefSeq" id="WP_277581666.1">
    <property type="nucleotide sequence ID" value="NZ_JAMBPV010000006.1"/>
</dbReference>
<sequence length="315" mass="37479">MSVTIKYQTSEKSLTQVNHFKEIPESATFIWCDFNDPSDEENEMLQSYFNFNQLEIDDTVNGTPRAKYKIYDTYQYIVFHSVDSHYTGDKVLNLFIKDNMLITYHHKPFDVLQEVEHYISSHYEVDLDASDVILYILDELVDTYFELIYDIENKVYGLEDRETHGSSTKAIMDDVFKIRSKIIKLKRIIYPMRELVENMKESSQLLVDDKNHMYIQHIDDHMIKQENIMNLSQEMTEEIRDNYSSYSYYKMNSIMQILTLVSVVFLPLTLITGIYGMNFSNMPELKWHYGYYIILAIMLAISIGSIFYFKKEKWF</sequence>
<evidence type="ECO:0000256" key="11">
    <source>
        <dbReference type="ARBA" id="ARBA00045497"/>
    </source>
</evidence>
<dbReference type="Gene3D" id="3.30.460.20">
    <property type="entry name" value="CorA soluble domain-like"/>
    <property type="match status" value="1"/>
</dbReference>
<dbReference type="Proteomes" id="UP001152302">
    <property type="component" value="Unassembled WGS sequence"/>
</dbReference>
<dbReference type="GO" id="GO:0015095">
    <property type="term" value="F:magnesium ion transmembrane transporter activity"/>
    <property type="evidence" value="ECO:0007669"/>
    <property type="project" value="UniProtKB-UniRule"/>
</dbReference>
<comment type="catalytic activity">
    <reaction evidence="10">
        <text>Mg(2+)(in) = Mg(2+)(out)</text>
        <dbReference type="Rhea" id="RHEA:29827"/>
        <dbReference type="ChEBI" id="CHEBI:18420"/>
    </reaction>
</comment>
<dbReference type="AlphaFoldDB" id="A0A9X4LAE1"/>
<comment type="similarity">
    <text evidence="2 12">Belongs to the CorA metal ion transporter (MIT) (TC 1.A.35) family.</text>
</comment>
<accession>A0A9X4LAE1</accession>
<dbReference type="GO" id="GO:0000287">
    <property type="term" value="F:magnesium ion binding"/>
    <property type="evidence" value="ECO:0007669"/>
    <property type="project" value="TreeGrafter"/>
</dbReference>
<evidence type="ECO:0000313" key="14">
    <source>
        <dbReference type="Proteomes" id="UP001152302"/>
    </source>
</evidence>
<keyword evidence="4 12" id="KW-1003">Cell membrane</keyword>
<dbReference type="GO" id="GO:0050897">
    <property type="term" value="F:cobalt ion binding"/>
    <property type="evidence" value="ECO:0007669"/>
    <property type="project" value="TreeGrafter"/>
</dbReference>
<evidence type="ECO:0000256" key="4">
    <source>
        <dbReference type="ARBA" id="ARBA00022475"/>
    </source>
</evidence>